<dbReference type="PANTHER" id="PTHR45138:SF9">
    <property type="entry name" value="DIGUANYLATE CYCLASE DGCM-RELATED"/>
    <property type="match status" value="1"/>
</dbReference>
<dbReference type="EC" id="2.7.7.65" evidence="1"/>
<accession>A4A2Z5</accession>
<gene>
    <name evidence="4" type="ORF">DSM3645_15775</name>
</gene>
<dbReference type="eggNOG" id="COG3706">
    <property type="taxonomic scope" value="Bacteria"/>
</dbReference>
<dbReference type="RefSeq" id="WP_002651060.1">
    <property type="nucleotide sequence ID" value="NZ_CH672376.1"/>
</dbReference>
<dbReference type="PROSITE" id="PS50887">
    <property type="entry name" value="GGDEF"/>
    <property type="match status" value="1"/>
</dbReference>
<feature type="domain" description="GGDEF" evidence="3">
    <location>
        <begin position="1"/>
        <end position="79"/>
    </location>
</feature>
<dbReference type="Gene3D" id="3.30.70.270">
    <property type="match status" value="1"/>
</dbReference>
<organism evidence="4 5">
    <name type="scientific">Blastopirellula marina DSM 3645</name>
    <dbReference type="NCBI Taxonomy" id="314230"/>
    <lineage>
        <taxon>Bacteria</taxon>
        <taxon>Pseudomonadati</taxon>
        <taxon>Planctomycetota</taxon>
        <taxon>Planctomycetia</taxon>
        <taxon>Pirellulales</taxon>
        <taxon>Pirellulaceae</taxon>
        <taxon>Blastopirellula</taxon>
    </lineage>
</organism>
<dbReference type="PANTHER" id="PTHR45138">
    <property type="entry name" value="REGULATORY COMPONENTS OF SENSORY TRANSDUCTION SYSTEM"/>
    <property type="match status" value="1"/>
</dbReference>
<dbReference type="GO" id="GO:0043709">
    <property type="term" value="P:cell adhesion involved in single-species biofilm formation"/>
    <property type="evidence" value="ECO:0007669"/>
    <property type="project" value="TreeGrafter"/>
</dbReference>
<dbReference type="InterPro" id="IPR000160">
    <property type="entry name" value="GGDEF_dom"/>
</dbReference>
<reference evidence="4 5" key="1">
    <citation type="submission" date="2006-02" db="EMBL/GenBank/DDBJ databases">
        <authorList>
            <person name="Amann R."/>
            <person name="Ferriera S."/>
            <person name="Johnson J."/>
            <person name="Kravitz S."/>
            <person name="Halpern A."/>
            <person name="Remington K."/>
            <person name="Beeson K."/>
            <person name="Tran B."/>
            <person name="Rogers Y.-H."/>
            <person name="Friedman R."/>
            <person name="Venter J.C."/>
        </authorList>
    </citation>
    <scope>NUCLEOTIDE SEQUENCE [LARGE SCALE GENOMIC DNA]</scope>
    <source>
        <strain evidence="4 5">DSM 3645</strain>
    </source>
</reference>
<dbReference type="OrthoDB" id="244535at2"/>
<dbReference type="Proteomes" id="UP000004358">
    <property type="component" value="Unassembled WGS sequence"/>
</dbReference>
<comment type="caution">
    <text evidence="4">The sequence shown here is derived from an EMBL/GenBank/DDBJ whole genome shotgun (WGS) entry which is preliminary data.</text>
</comment>
<dbReference type="EMBL" id="AANZ01000057">
    <property type="protein sequence ID" value="EAQ76855.1"/>
    <property type="molecule type" value="Genomic_DNA"/>
</dbReference>
<dbReference type="SUPFAM" id="SSF55073">
    <property type="entry name" value="Nucleotide cyclase"/>
    <property type="match status" value="1"/>
</dbReference>
<dbReference type="GO" id="GO:0005886">
    <property type="term" value="C:plasma membrane"/>
    <property type="evidence" value="ECO:0007669"/>
    <property type="project" value="TreeGrafter"/>
</dbReference>
<sequence length="115" mass="12631">AILLPETEYAKGNEAALRIIHAVREQLFCAGEAKIPLTISVGVAQVADLNGPEELVARADEALYAAKSAGRDRGYYFDGQRILSILLETSDKVEPVREFDEVCADLRTRLMDATH</sequence>
<protein>
    <recommendedName>
        <fullName evidence="1">diguanylate cyclase</fullName>
        <ecNumber evidence="1">2.7.7.65</ecNumber>
    </recommendedName>
</protein>
<evidence type="ECO:0000259" key="3">
    <source>
        <dbReference type="PROSITE" id="PS50887"/>
    </source>
</evidence>
<dbReference type="InterPro" id="IPR043128">
    <property type="entry name" value="Rev_trsase/Diguanyl_cyclase"/>
</dbReference>
<dbReference type="GO" id="GO:0052621">
    <property type="term" value="F:diguanylate cyclase activity"/>
    <property type="evidence" value="ECO:0007669"/>
    <property type="project" value="UniProtKB-EC"/>
</dbReference>
<dbReference type="InterPro" id="IPR050469">
    <property type="entry name" value="Diguanylate_Cyclase"/>
</dbReference>
<proteinExistence type="predicted"/>
<comment type="catalytic activity">
    <reaction evidence="2">
        <text>2 GTP = 3',3'-c-di-GMP + 2 diphosphate</text>
        <dbReference type="Rhea" id="RHEA:24898"/>
        <dbReference type="ChEBI" id="CHEBI:33019"/>
        <dbReference type="ChEBI" id="CHEBI:37565"/>
        <dbReference type="ChEBI" id="CHEBI:58805"/>
        <dbReference type="EC" id="2.7.7.65"/>
    </reaction>
</comment>
<evidence type="ECO:0000256" key="1">
    <source>
        <dbReference type="ARBA" id="ARBA00012528"/>
    </source>
</evidence>
<name>A4A2Z5_9BACT</name>
<feature type="non-terminal residue" evidence="4">
    <location>
        <position position="1"/>
    </location>
</feature>
<dbReference type="Pfam" id="PF00990">
    <property type="entry name" value="GGDEF"/>
    <property type="match status" value="1"/>
</dbReference>
<dbReference type="STRING" id="314230.DSM3645_15775"/>
<evidence type="ECO:0000313" key="5">
    <source>
        <dbReference type="Proteomes" id="UP000004358"/>
    </source>
</evidence>
<evidence type="ECO:0000256" key="2">
    <source>
        <dbReference type="ARBA" id="ARBA00034247"/>
    </source>
</evidence>
<evidence type="ECO:0000313" key="4">
    <source>
        <dbReference type="EMBL" id="EAQ76855.1"/>
    </source>
</evidence>
<dbReference type="HOGENOM" id="CLU_2113936_0_0_0"/>
<dbReference type="InterPro" id="IPR029787">
    <property type="entry name" value="Nucleotide_cyclase"/>
</dbReference>
<dbReference type="AlphaFoldDB" id="A4A2Z5"/>
<dbReference type="GO" id="GO:1902201">
    <property type="term" value="P:negative regulation of bacterial-type flagellum-dependent cell motility"/>
    <property type="evidence" value="ECO:0007669"/>
    <property type="project" value="TreeGrafter"/>
</dbReference>